<feature type="region of interest" description="Disordered" evidence="1">
    <location>
        <begin position="73"/>
        <end position="99"/>
    </location>
</feature>
<dbReference type="RefSeq" id="WP_159026181.1">
    <property type="nucleotide sequence ID" value="NZ_JADBGF010000001.1"/>
</dbReference>
<keyword evidence="3" id="KW-1185">Reference proteome</keyword>
<sequence length="99" mass="10852">MNGYEHYQRAEGLLASANEPDIVHSTSGEALSYRHSGEQRAHMIASSHVHALLALSAATADATEFQRSLYAANGLEVPQKEARKRRSADRNADAARDYL</sequence>
<organism evidence="2 3">
    <name type="scientific">Streptomyces stelliscabiei</name>
    <dbReference type="NCBI Taxonomy" id="146820"/>
    <lineage>
        <taxon>Bacteria</taxon>
        <taxon>Bacillati</taxon>
        <taxon>Actinomycetota</taxon>
        <taxon>Actinomycetes</taxon>
        <taxon>Kitasatosporales</taxon>
        <taxon>Streptomycetaceae</taxon>
        <taxon>Streptomyces</taxon>
    </lineage>
</organism>
<dbReference type="GeneID" id="86827828"/>
<evidence type="ECO:0000313" key="2">
    <source>
        <dbReference type="EMBL" id="MBE1597122.1"/>
    </source>
</evidence>
<reference evidence="2 3" key="1">
    <citation type="submission" date="2020-10" db="EMBL/GenBank/DDBJ databases">
        <title>Sequencing the genomes of 1000 actinobacteria strains.</title>
        <authorList>
            <person name="Klenk H.-P."/>
        </authorList>
    </citation>
    <scope>NUCLEOTIDE SEQUENCE [LARGE SCALE GENOMIC DNA]</scope>
    <source>
        <strain evidence="2 3">DSM 41803</strain>
    </source>
</reference>
<dbReference type="AlphaFoldDB" id="A0A8I0P4X8"/>
<dbReference type="EMBL" id="JADBGF010000001">
    <property type="protein sequence ID" value="MBE1597122.1"/>
    <property type="molecule type" value="Genomic_DNA"/>
</dbReference>
<feature type="compositionally biased region" description="Basic and acidic residues" evidence="1">
    <location>
        <begin position="88"/>
        <end position="99"/>
    </location>
</feature>
<protein>
    <submittedName>
        <fullName evidence="2">Uncharacterized protein</fullName>
    </submittedName>
</protein>
<dbReference type="Proteomes" id="UP000629287">
    <property type="component" value="Unassembled WGS sequence"/>
</dbReference>
<comment type="caution">
    <text evidence="2">The sequence shown here is derived from an EMBL/GenBank/DDBJ whole genome shotgun (WGS) entry which is preliminary data.</text>
</comment>
<accession>A0A8I0P4X8</accession>
<gene>
    <name evidence="2" type="ORF">H4687_003251</name>
</gene>
<evidence type="ECO:0000313" key="3">
    <source>
        <dbReference type="Proteomes" id="UP000629287"/>
    </source>
</evidence>
<name>A0A8I0P4X8_9ACTN</name>
<evidence type="ECO:0000256" key="1">
    <source>
        <dbReference type="SAM" id="MobiDB-lite"/>
    </source>
</evidence>
<proteinExistence type="predicted"/>